<dbReference type="Pfam" id="PF05958">
    <property type="entry name" value="tRNA_U5-meth_tr"/>
    <property type="match status" value="1"/>
</dbReference>
<dbReference type="PROSITE" id="PS01230">
    <property type="entry name" value="TRMA_1"/>
    <property type="match status" value="1"/>
</dbReference>
<dbReference type="EMBL" id="JACHIP010000005">
    <property type="protein sequence ID" value="MBB5059233.1"/>
    <property type="molecule type" value="Genomic_DNA"/>
</dbReference>
<keyword evidence="2 4" id="KW-0808">Transferase</keyword>
<feature type="region of interest" description="Disordered" evidence="6">
    <location>
        <begin position="222"/>
        <end position="242"/>
    </location>
</feature>
<gene>
    <name evidence="7" type="ORF">HDF16_003956</name>
</gene>
<dbReference type="InterPro" id="IPR030390">
    <property type="entry name" value="MeTrfase_TrmA_AS"/>
</dbReference>
<dbReference type="EC" id="2.1.1.190" evidence="7"/>
<evidence type="ECO:0000256" key="4">
    <source>
        <dbReference type="PROSITE-ProRule" id="PRU01024"/>
    </source>
</evidence>
<evidence type="ECO:0000313" key="7">
    <source>
        <dbReference type="EMBL" id="MBB5059233.1"/>
    </source>
</evidence>
<evidence type="ECO:0000256" key="1">
    <source>
        <dbReference type="ARBA" id="ARBA00022603"/>
    </source>
</evidence>
<dbReference type="RefSeq" id="WP_184220316.1">
    <property type="nucleotide sequence ID" value="NZ_JACHIP010000005.1"/>
</dbReference>
<dbReference type="Proteomes" id="UP000540989">
    <property type="component" value="Unassembled WGS sequence"/>
</dbReference>
<reference evidence="7 8" key="1">
    <citation type="submission" date="2020-08" db="EMBL/GenBank/DDBJ databases">
        <title>Genomic Encyclopedia of Type Strains, Phase IV (KMG-V): Genome sequencing to study the core and pangenomes of soil and plant-associated prokaryotes.</title>
        <authorList>
            <person name="Whitman W."/>
        </authorList>
    </citation>
    <scope>NUCLEOTIDE SEQUENCE [LARGE SCALE GENOMIC DNA]</scope>
    <source>
        <strain evidence="7 8">M8UP14</strain>
    </source>
</reference>
<evidence type="ECO:0000256" key="5">
    <source>
        <dbReference type="PROSITE-ProRule" id="PRU10015"/>
    </source>
</evidence>
<dbReference type="Gene3D" id="2.40.50.1070">
    <property type="match status" value="1"/>
</dbReference>
<keyword evidence="8" id="KW-1185">Reference proteome</keyword>
<dbReference type="PANTHER" id="PTHR11061:SF30">
    <property type="entry name" value="TRNA (URACIL(54)-C(5))-METHYLTRANSFERASE"/>
    <property type="match status" value="1"/>
</dbReference>
<comment type="caution">
    <text evidence="7">The sequence shown here is derived from an EMBL/GenBank/DDBJ whole genome shotgun (WGS) entry which is preliminary data.</text>
</comment>
<dbReference type="Gene3D" id="2.40.50.140">
    <property type="entry name" value="Nucleic acid-binding proteins"/>
    <property type="match status" value="1"/>
</dbReference>
<dbReference type="CDD" id="cd02440">
    <property type="entry name" value="AdoMet_MTases"/>
    <property type="match status" value="1"/>
</dbReference>
<dbReference type="AlphaFoldDB" id="A0A7W7ZGD2"/>
<feature type="binding site" evidence="4">
    <location>
        <position position="313"/>
    </location>
    <ligand>
        <name>S-adenosyl-L-methionine</name>
        <dbReference type="ChEBI" id="CHEBI:59789"/>
    </ligand>
</feature>
<dbReference type="InterPro" id="IPR012340">
    <property type="entry name" value="NA-bd_OB-fold"/>
</dbReference>
<feature type="binding site" evidence="4">
    <location>
        <position position="292"/>
    </location>
    <ligand>
        <name>S-adenosyl-L-methionine</name>
        <dbReference type="ChEBI" id="CHEBI:59789"/>
    </ligand>
</feature>
<proteinExistence type="inferred from homology"/>
<feature type="binding site" evidence="4">
    <location>
        <position position="266"/>
    </location>
    <ligand>
        <name>S-adenosyl-L-methionine</name>
        <dbReference type="ChEBI" id="CHEBI:59789"/>
    </ligand>
</feature>
<accession>A0A7W7ZGD2</accession>
<evidence type="ECO:0000313" key="8">
    <source>
        <dbReference type="Proteomes" id="UP000540989"/>
    </source>
</evidence>
<dbReference type="PANTHER" id="PTHR11061">
    <property type="entry name" value="RNA M5U METHYLTRANSFERASE"/>
    <property type="match status" value="1"/>
</dbReference>
<evidence type="ECO:0000256" key="3">
    <source>
        <dbReference type="ARBA" id="ARBA00022691"/>
    </source>
</evidence>
<dbReference type="SUPFAM" id="SSF53335">
    <property type="entry name" value="S-adenosyl-L-methionine-dependent methyltransferases"/>
    <property type="match status" value="1"/>
</dbReference>
<keyword evidence="3 4" id="KW-0949">S-adenosyl-L-methionine</keyword>
<keyword evidence="1 4" id="KW-0489">Methyltransferase</keyword>
<evidence type="ECO:0000256" key="6">
    <source>
        <dbReference type="SAM" id="MobiDB-lite"/>
    </source>
</evidence>
<dbReference type="Gene3D" id="3.40.50.150">
    <property type="entry name" value="Vaccinia Virus protein VP39"/>
    <property type="match status" value="1"/>
</dbReference>
<feature type="binding site" evidence="4">
    <location>
        <position position="358"/>
    </location>
    <ligand>
        <name>S-adenosyl-L-methionine</name>
        <dbReference type="ChEBI" id="CHEBI:59789"/>
    </ligand>
</feature>
<dbReference type="InterPro" id="IPR030391">
    <property type="entry name" value="MeTrfase_TrmA_CS"/>
</dbReference>
<feature type="active site" evidence="5">
    <location>
        <position position="385"/>
    </location>
</feature>
<sequence>MKTLRIEKMIYGGAGVAKNGETLPFVLPGELVQIEAGAPAKVIEASQDRVAPGCVHFGECGGCHYQHASYPAQLQIKRTILLETFAVAGLTELPEIATHSGEPWHYRNRIRLRVGEVDGELRVGYNRAGATGGDAMLPIMMCPIASPLLWQAAEAVVALAKTDAAIWGWLAAAVELEFFTNDDETALQLVLFTRRPPAAGFGAFCRALQKAVPQLEGAGAALLPKNPSPQGRRAEHAKPGPQWGTAGIIYKVGNDRHWVSRGAFFQVNRHVVAELLRLAVGERKGKLVWDLYAGVGLFSRALAATFEQVVAVEAGEPAATDLAAALKGKKHRAVAMTTLDFLQAAVVQRERPDLIVMDPPRAGVGAEACALLARVRCPEIVYVSCDPVTLARDLKQLTGDGYKVVELNLVDMFPQTFHMETVAVLRR</sequence>
<dbReference type="PROSITE" id="PS01231">
    <property type="entry name" value="TRMA_2"/>
    <property type="match status" value="1"/>
</dbReference>
<dbReference type="GO" id="GO:0070041">
    <property type="term" value="F:rRNA (uridine-C5-)-methyltransferase activity"/>
    <property type="evidence" value="ECO:0007669"/>
    <property type="project" value="TreeGrafter"/>
</dbReference>
<name>A0A7W7ZGD2_9BACT</name>
<dbReference type="GO" id="GO:0070475">
    <property type="term" value="P:rRNA base methylation"/>
    <property type="evidence" value="ECO:0007669"/>
    <property type="project" value="TreeGrafter"/>
</dbReference>
<dbReference type="InterPro" id="IPR010280">
    <property type="entry name" value="U5_MeTrfase_fam"/>
</dbReference>
<protein>
    <submittedName>
        <fullName evidence="7">23S rRNA (Uracil1939-C5)-methyltransferase</fullName>
        <ecNumber evidence="7">2.1.1.190</ecNumber>
    </submittedName>
</protein>
<feature type="active site" description="Nucleophile" evidence="4">
    <location>
        <position position="385"/>
    </location>
</feature>
<dbReference type="PROSITE" id="PS51687">
    <property type="entry name" value="SAM_MT_RNA_M5U"/>
    <property type="match status" value="1"/>
</dbReference>
<organism evidence="7 8">
    <name type="scientific">Granulicella aggregans</name>
    <dbReference type="NCBI Taxonomy" id="474949"/>
    <lineage>
        <taxon>Bacteria</taxon>
        <taxon>Pseudomonadati</taxon>
        <taxon>Acidobacteriota</taxon>
        <taxon>Terriglobia</taxon>
        <taxon>Terriglobales</taxon>
        <taxon>Acidobacteriaceae</taxon>
        <taxon>Granulicella</taxon>
    </lineage>
</organism>
<dbReference type="InterPro" id="IPR029063">
    <property type="entry name" value="SAM-dependent_MTases_sf"/>
</dbReference>
<comment type="similarity">
    <text evidence="4">Belongs to the class I-like SAM-binding methyltransferase superfamily. RNA M5U methyltransferase family.</text>
</comment>
<evidence type="ECO:0000256" key="2">
    <source>
        <dbReference type="ARBA" id="ARBA00022679"/>
    </source>
</evidence>